<evidence type="ECO:0000259" key="1">
    <source>
        <dbReference type="Pfam" id="PF24476"/>
    </source>
</evidence>
<feature type="domain" description="DUF7580" evidence="1">
    <location>
        <begin position="281"/>
        <end position="463"/>
    </location>
</feature>
<evidence type="ECO:0000313" key="2">
    <source>
        <dbReference type="EMBL" id="KEY65506.1"/>
    </source>
</evidence>
<organism evidence="2 3">
    <name type="scientific">Stachybotrys chartarum (strain CBS 109288 / IBT 7711)</name>
    <name type="common">Toxic black mold</name>
    <name type="synonym">Stilbospora chartarum</name>
    <dbReference type="NCBI Taxonomy" id="1280523"/>
    <lineage>
        <taxon>Eukaryota</taxon>
        <taxon>Fungi</taxon>
        <taxon>Dikarya</taxon>
        <taxon>Ascomycota</taxon>
        <taxon>Pezizomycotina</taxon>
        <taxon>Sordariomycetes</taxon>
        <taxon>Hypocreomycetidae</taxon>
        <taxon>Hypocreales</taxon>
        <taxon>Stachybotryaceae</taxon>
        <taxon>Stachybotrys</taxon>
    </lineage>
</organism>
<reference evidence="2 3" key="1">
    <citation type="journal article" date="2014" name="BMC Genomics">
        <title>Comparative genome sequencing reveals chemotype-specific gene clusters in the toxigenic black mold Stachybotrys.</title>
        <authorList>
            <person name="Semeiks J."/>
            <person name="Borek D."/>
            <person name="Otwinowski Z."/>
            <person name="Grishin N.V."/>
        </authorList>
    </citation>
    <scope>NUCLEOTIDE SEQUENCE [LARGE SCALE GENOMIC DNA]</scope>
    <source>
        <strain evidence="3">CBS 109288 / IBT 7711</strain>
    </source>
</reference>
<dbReference type="EMBL" id="KL648701">
    <property type="protein sequence ID" value="KEY65506.1"/>
    <property type="molecule type" value="Genomic_DNA"/>
</dbReference>
<name>A0A084AJM7_STACB</name>
<evidence type="ECO:0000313" key="3">
    <source>
        <dbReference type="Proteomes" id="UP000028045"/>
    </source>
</evidence>
<gene>
    <name evidence="2" type="ORF">S7711_09296</name>
</gene>
<sequence>MAELALAIAPLCLMAITGIHRAHKKLKILRHHGKEIKRLRKKFTAQADIFLDECQLLLQDFLDPKEAEALIEATNHPRWNSPQLSEQIRSHLGRKYEAFSDAVNEVKNHIGTLSEALDAKANSYNNHTMKEAVDVMLNKSKYESLIEGFKESNQDIKRLRKTASKIQRCQIKGLKRSRLLPPLYQEVMQHSRSFHDALRTFWSCIQAQHTSHEVRLLLESRNDGSLRIIMRYHTTSGSQVQDSSCGGYLDTPDQLRHHVYPACNSACDHKLCLSNKGFQPSSLDKIFRLPVERSISVPAQVRLALRLVKGVLQFHSTPWLQPYWRLQDLSYFQTDEGLAASLDTLHISTELSKKQKQQQQDTAMVGEVNDTITAQLSCGIRNLTMHSLGVALLQIGQWDPINSDDVVEVRRVADLAERDSRLGPRYQKITQQCLDCDFGFGKDLCQPELQSAIYKDVVCELESLIYTLEGKMAVHS</sequence>
<dbReference type="OrthoDB" id="5331891at2759"/>
<dbReference type="PANTHER" id="PTHR35186">
    <property type="entry name" value="ANK_REP_REGION DOMAIN-CONTAINING PROTEIN"/>
    <property type="match status" value="1"/>
</dbReference>
<keyword evidence="3" id="KW-1185">Reference proteome</keyword>
<protein>
    <recommendedName>
        <fullName evidence="1">DUF7580 domain-containing protein</fullName>
    </recommendedName>
</protein>
<accession>A0A084AJM7</accession>
<dbReference type="InterPro" id="IPR056002">
    <property type="entry name" value="DUF7580"/>
</dbReference>
<dbReference type="AlphaFoldDB" id="A0A084AJM7"/>
<dbReference type="PANTHER" id="PTHR35186:SF4">
    <property type="entry name" value="PRION-INHIBITION AND PROPAGATION HELO DOMAIN-CONTAINING PROTEIN"/>
    <property type="match status" value="1"/>
</dbReference>
<dbReference type="HOGENOM" id="CLU_026305_0_0_1"/>
<dbReference type="Pfam" id="PF24476">
    <property type="entry name" value="DUF7580"/>
    <property type="match status" value="1"/>
</dbReference>
<proteinExistence type="predicted"/>
<dbReference type="Proteomes" id="UP000028045">
    <property type="component" value="Unassembled WGS sequence"/>
</dbReference>